<proteinExistence type="predicted"/>
<dbReference type="OrthoDB" id="7473794at2759"/>
<reference evidence="2" key="1">
    <citation type="submission" date="2025-08" db="UniProtKB">
        <authorList>
            <consortium name="RefSeq"/>
        </authorList>
    </citation>
    <scope>IDENTIFICATION</scope>
    <source>
        <tissue evidence="2">Total insect</tissue>
    </source>
</reference>
<organism evidence="2">
    <name type="scientific">Thrips palmi</name>
    <name type="common">Melon thrips</name>
    <dbReference type="NCBI Taxonomy" id="161013"/>
    <lineage>
        <taxon>Eukaryota</taxon>
        <taxon>Metazoa</taxon>
        <taxon>Ecdysozoa</taxon>
        <taxon>Arthropoda</taxon>
        <taxon>Hexapoda</taxon>
        <taxon>Insecta</taxon>
        <taxon>Pterygota</taxon>
        <taxon>Neoptera</taxon>
        <taxon>Paraneoptera</taxon>
        <taxon>Thysanoptera</taxon>
        <taxon>Terebrantia</taxon>
        <taxon>Thripoidea</taxon>
        <taxon>Thripidae</taxon>
        <taxon>Thrips</taxon>
    </lineage>
</organism>
<dbReference type="KEGG" id="tpal:117651244"/>
<name>A0A6P9A111_THRPL</name>
<keyword evidence="1" id="KW-1185">Reference proteome</keyword>
<dbReference type="RefSeq" id="XP_034250959.1">
    <property type="nucleotide sequence ID" value="XM_034395068.1"/>
</dbReference>
<gene>
    <name evidence="2" type="primary">LOC117651244</name>
</gene>
<dbReference type="AlphaFoldDB" id="A0A6P9A111"/>
<sequence length="171" mass="19016">MEERIRIVKAAAAIIREDIRAQPYDTSRYPTPDDLRGCGDNVIPPTLQTLVEDVVCKGRSGNMRRAKAVCRTLEEAIIAETRPRSFVSPMQVGLAVWLHRRYASRALVDVLHALGLCASYQEAVDYETSAVHHGRPAIEDSAFVQYVFDNADFNIRTLDGLGTFHAMGGVR</sequence>
<dbReference type="GeneID" id="117651244"/>
<evidence type="ECO:0000313" key="1">
    <source>
        <dbReference type="Proteomes" id="UP000515158"/>
    </source>
</evidence>
<evidence type="ECO:0000313" key="2">
    <source>
        <dbReference type="RefSeq" id="XP_034250959.1"/>
    </source>
</evidence>
<protein>
    <submittedName>
        <fullName evidence="2">Uncharacterized protein LOC117651244</fullName>
    </submittedName>
</protein>
<dbReference type="InParanoid" id="A0A6P9A111"/>
<dbReference type="Proteomes" id="UP000515158">
    <property type="component" value="Unplaced"/>
</dbReference>
<accession>A0A6P9A111</accession>